<proteinExistence type="inferred from homology"/>
<reference evidence="3 4" key="1">
    <citation type="submission" date="2019-05" db="EMBL/GenBank/DDBJ databases">
        <authorList>
            <person name="Farhan Ul Haque M."/>
        </authorList>
    </citation>
    <scope>NUCLEOTIDE SEQUENCE [LARGE SCALE GENOMIC DNA]</scope>
    <source>
        <strain evidence="3">2</strain>
    </source>
</reference>
<dbReference type="Pfam" id="PF13450">
    <property type="entry name" value="NAD_binding_8"/>
    <property type="match status" value="1"/>
</dbReference>
<dbReference type="AlphaFoldDB" id="A0A8B6MB16"/>
<dbReference type="Pfam" id="PF01593">
    <property type="entry name" value="Amino_oxidase"/>
    <property type="match status" value="1"/>
</dbReference>
<feature type="domain" description="Amine oxidase" evidence="2">
    <location>
        <begin position="106"/>
        <end position="352"/>
    </location>
</feature>
<evidence type="ECO:0000313" key="3">
    <source>
        <dbReference type="EMBL" id="VTZ52092.1"/>
    </source>
</evidence>
<evidence type="ECO:0000313" key="4">
    <source>
        <dbReference type="Proteomes" id="UP000485880"/>
    </source>
</evidence>
<dbReference type="Proteomes" id="UP000485880">
    <property type="component" value="Unassembled WGS sequence"/>
</dbReference>
<gene>
    <name evidence="3" type="ORF">MPC4_60182</name>
</gene>
<dbReference type="EMBL" id="CABFMQ020000120">
    <property type="protein sequence ID" value="VTZ52092.1"/>
    <property type="molecule type" value="Genomic_DNA"/>
</dbReference>
<dbReference type="Gene3D" id="3.50.50.60">
    <property type="entry name" value="FAD/NAD(P)-binding domain"/>
    <property type="match status" value="2"/>
</dbReference>
<comment type="similarity">
    <text evidence="1">Belongs to the flavin monoamine oxidase family.</text>
</comment>
<keyword evidence="4" id="KW-1185">Reference proteome</keyword>
<sequence>MLDTAIVGGGLCGLALAAGLQSQARSFALFEARSRLGGRVLSVASKKAGMRLDLGPTWHWPDTQPGMVKLIADLGLVSFPQHDSGTVFRLNDFEKKAEPSENESVHAGARRVEGGMASIIEALARKIPADRLRLDHAVSAIVDRGDHVELHIRQGDALTVVEARRVVLALPPRLAEEKIRFEPGLDDHVIAAMRETYTWMAGEAKAVIVYDRPLWREAGQSGNAFVTHGQAVFREIFDACDGAGSSAALGGFLALSPSLRETFKVGLPMLMGNQIGQIFGPEFEHGEQHYQDWALEEYTCSRRDLVPPDDHPHYGNPSLRQAAWDGKLFFGGSETASYAGGYMEGALDSARRLLRDIGSFAPADNTQNHVKAMGSNAEGIAEFGRWVAGRQAKLLEIYRKHLNAMLASADKEIVTQRAVVASIEQIFSEALLQLEDLPFDMSSVAVERGRSAMTPEALRTFEGFIQGLMDCVLEFNRTSCALSNFPGEDKPSKDYVQAMLRDIAAAWKEFCLSVNAYFLRRTPARGAATH</sequence>
<dbReference type="InterPro" id="IPR036188">
    <property type="entry name" value="FAD/NAD-bd_sf"/>
</dbReference>
<dbReference type="InterPro" id="IPR002937">
    <property type="entry name" value="Amino_oxidase"/>
</dbReference>
<evidence type="ECO:0000259" key="2">
    <source>
        <dbReference type="Pfam" id="PF01593"/>
    </source>
</evidence>
<dbReference type="PANTHER" id="PTHR43563">
    <property type="entry name" value="AMINE OXIDASE"/>
    <property type="match status" value="1"/>
</dbReference>
<dbReference type="RefSeq" id="WP_174513747.1">
    <property type="nucleotide sequence ID" value="NZ_CABFMQ020000120.1"/>
</dbReference>
<comment type="caution">
    <text evidence="3">The sequence shown here is derived from an EMBL/GenBank/DDBJ whole genome shotgun (WGS) entry which is preliminary data.</text>
</comment>
<name>A0A8B6MB16_METTU</name>
<evidence type="ECO:0000256" key="1">
    <source>
        <dbReference type="ARBA" id="ARBA00005995"/>
    </source>
</evidence>
<protein>
    <submittedName>
        <fullName evidence="3">Amine oxidase</fullName>
    </submittedName>
</protein>
<dbReference type="SUPFAM" id="SSF51905">
    <property type="entry name" value="FAD/NAD(P)-binding domain"/>
    <property type="match status" value="1"/>
</dbReference>
<dbReference type="PANTHER" id="PTHR43563:SF1">
    <property type="entry name" value="AMINE OXIDASE [FLAVIN-CONTAINING] B"/>
    <property type="match status" value="1"/>
</dbReference>
<dbReference type="GO" id="GO:0016491">
    <property type="term" value="F:oxidoreductase activity"/>
    <property type="evidence" value="ECO:0007669"/>
    <property type="project" value="InterPro"/>
</dbReference>
<dbReference type="SUPFAM" id="SSF54373">
    <property type="entry name" value="FAD-linked reductases, C-terminal domain"/>
    <property type="match status" value="1"/>
</dbReference>
<organism evidence="3 4">
    <name type="scientific">Methylocella tundrae</name>
    <dbReference type="NCBI Taxonomy" id="227605"/>
    <lineage>
        <taxon>Bacteria</taxon>
        <taxon>Pseudomonadati</taxon>
        <taxon>Pseudomonadota</taxon>
        <taxon>Alphaproteobacteria</taxon>
        <taxon>Hyphomicrobiales</taxon>
        <taxon>Beijerinckiaceae</taxon>
        <taxon>Methylocella</taxon>
    </lineage>
</organism>
<dbReference type="InterPro" id="IPR050703">
    <property type="entry name" value="Flavin_MAO"/>
</dbReference>
<accession>A0A8B6MB16</accession>
<dbReference type="Gene3D" id="3.90.660.20">
    <property type="entry name" value="Protoporphyrinogen oxidase, mitochondrial, domain 2"/>
    <property type="match status" value="1"/>
</dbReference>